<keyword evidence="2" id="KW-1185">Reference proteome</keyword>
<organism evidence="1 2">
    <name type="scientific">Inconstantimicrobium mannanitabidum</name>
    <dbReference type="NCBI Taxonomy" id="1604901"/>
    <lineage>
        <taxon>Bacteria</taxon>
        <taxon>Bacillati</taxon>
        <taxon>Bacillota</taxon>
        <taxon>Clostridia</taxon>
        <taxon>Eubacteriales</taxon>
        <taxon>Clostridiaceae</taxon>
        <taxon>Inconstantimicrobium</taxon>
    </lineage>
</organism>
<evidence type="ECO:0000313" key="1">
    <source>
        <dbReference type="EMBL" id="GKX65603.1"/>
    </source>
</evidence>
<dbReference type="EMBL" id="BROD01000001">
    <property type="protein sequence ID" value="GKX65603.1"/>
    <property type="molecule type" value="Genomic_DNA"/>
</dbReference>
<evidence type="ECO:0000313" key="2">
    <source>
        <dbReference type="Proteomes" id="UP001058074"/>
    </source>
</evidence>
<sequence length="396" mass="46283">METRLKQIRKDLKIKQEELACQGLSRTAVSKLENGQNKLKRRQAIKLANKAVEVQRQKGIILDYAINSDFLMGIVACDVEEILANLDINNEKTIEEFENALRFIVPEEQKDMLMKANEKLGKDLYTSSSLIKTNCLKLIHLNLNSNERIDNFLLLIKSFYATGDYKNVIDTSKLIQYDIEIIKDEKKKLSYYYNLGVAYYEEKNYSKTLQILELIKKLKIKENIETVLTLEANTLTMLKKYDEALNIYCKIVRRTNDENLKANTYASITYIYTLLHHYKTAEKYIDKACANISNIRIWYKYNVLSNKMILQIAKKDTEENVFNTFADVAYLLSKMNNEKEVVKMYNYIFPFFSKSESYSYKILEIILKKCNLPIDVRMISNIVKSFSCDDKLRGLL</sequence>
<dbReference type="Proteomes" id="UP001058074">
    <property type="component" value="Unassembled WGS sequence"/>
</dbReference>
<proteinExistence type="predicted"/>
<protein>
    <submittedName>
        <fullName evidence="1">Uncharacterized protein</fullName>
    </submittedName>
</protein>
<reference evidence="1" key="1">
    <citation type="journal article" date="2025" name="Int. J. Syst. Evol. Microbiol.">
        <title>Inconstantimicrobium mannanitabidum sp. nov., a novel member of the family Clostridiaceae isolated from anoxic soil under the treatment of reductive soil disinfestation.</title>
        <authorList>
            <person name="Ueki A."/>
            <person name="Tonouchi A."/>
            <person name="Honma S."/>
            <person name="Kaku N."/>
            <person name="Ueki K."/>
        </authorList>
    </citation>
    <scope>NUCLEOTIDE SEQUENCE</scope>
    <source>
        <strain evidence="1">TW13</strain>
    </source>
</reference>
<accession>A0ACB5R8T5</accession>
<name>A0ACB5R8T5_9CLOT</name>
<comment type="caution">
    <text evidence="1">The sequence shown here is derived from an EMBL/GenBank/DDBJ whole genome shotgun (WGS) entry which is preliminary data.</text>
</comment>
<gene>
    <name evidence="1" type="ORF">rsdtw13_08610</name>
</gene>